<evidence type="ECO:0000313" key="2">
    <source>
        <dbReference type="Proteomes" id="UP001231518"/>
    </source>
</evidence>
<dbReference type="EMBL" id="JARGEI010000012">
    <property type="protein sequence ID" value="KAJ8722961.1"/>
    <property type="molecule type" value="Genomic_DNA"/>
</dbReference>
<name>A0AAD7YNG6_MYTSE</name>
<dbReference type="AlphaFoldDB" id="A0AAD7YNG6"/>
<dbReference type="Proteomes" id="UP001231518">
    <property type="component" value="Chromosome 15"/>
</dbReference>
<proteinExistence type="predicted"/>
<protein>
    <submittedName>
        <fullName evidence="1">Uncharacterized protein</fullName>
    </submittedName>
</protein>
<comment type="caution">
    <text evidence="1">The sequence shown here is derived from an EMBL/GenBank/DDBJ whole genome shotgun (WGS) entry which is preliminary data.</text>
</comment>
<evidence type="ECO:0000313" key="1">
    <source>
        <dbReference type="EMBL" id="KAJ8722961.1"/>
    </source>
</evidence>
<reference evidence="1" key="1">
    <citation type="submission" date="2023-03" db="EMBL/GenBank/DDBJ databases">
        <title>Chromosome-level genomes of two armyworms, Mythimna separata and Mythimna loreyi, provide insights into the biosynthesis and reception of sex pheromones.</title>
        <authorList>
            <person name="Zhao H."/>
        </authorList>
    </citation>
    <scope>NUCLEOTIDE SEQUENCE</scope>
    <source>
        <strain evidence="1">BeijingLab</strain>
        <tissue evidence="1">Pupa</tissue>
    </source>
</reference>
<organism evidence="1 2">
    <name type="scientific">Mythimna separata</name>
    <name type="common">Oriental armyworm</name>
    <name type="synonym">Pseudaletia separata</name>
    <dbReference type="NCBI Taxonomy" id="271217"/>
    <lineage>
        <taxon>Eukaryota</taxon>
        <taxon>Metazoa</taxon>
        <taxon>Ecdysozoa</taxon>
        <taxon>Arthropoda</taxon>
        <taxon>Hexapoda</taxon>
        <taxon>Insecta</taxon>
        <taxon>Pterygota</taxon>
        <taxon>Neoptera</taxon>
        <taxon>Endopterygota</taxon>
        <taxon>Lepidoptera</taxon>
        <taxon>Glossata</taxon>
        <taxon>Ditrysia</taxon>
        <taxon>Noctuoidea</taxon>
        <taxon>Noctuidae</taxon>
        <taxon>Noctuinae</taxon>
        <taxon>Hadenini</taxon>
        <taxon>Mythimna</taxon>
    </lineage>
</organism>
<keyword evidence="2" id="KW-1185">Reference proteome</keyword>
<gene>
    <name evidence="1" type="ORF">PYW07_004141</name>
</gene>
<sequence length="109" mass="12266">MGHTVVIQRTNRGHVGLPPRILLRLHGSSPRANTIVNQSLRYGKRSNELSKDVDGHNNIWIASTQIETSKVISVETLDCIRVPQALTSTVCECGRQRRNTMSDRDEPYN</sequence>
<accession>A0AAD7YNG6</accession>